<gene>
    <name evidence="1" type="ORF">O4220_20760</name>
</gene>
<evidence type="ECO:0000313" key="2">
    <source>
        <dbReference type="Proteomes" id="UP001081071"/>
    </source>
</evidence>
<dbReference type="Proteomes" id="UP001081071">
    <property type="component" value="Unassembled WGS sequence"/>
</dbReference>
<evidence type="ECO:0000313" key="1">
    <source>
        <dbReference type="EMBL" id="MCZ4520950.1"/>
    </source>
</evidence>
<accession>A0ABT4MIY0</accession>
<proteinExistence type="predicted"/>
<sequence>MDPWVYTREWLAESLVDQPVALIIDLGPNDYIPSEHESDDVPCAQLQVMEDEVFLVRRSRTELGHLPLADYSTAAITLDKWYLQEHFDDCTDGYLFTKDRRLAAETCVTWFRDSQGPDEKIDIGCNYRFADQLLPEDQTLF</sequence>
<protein>
    <submittedName>
        <fullName evidence="1">Uncharacterized protein</fullName>
    </submittedName>
</protein>
<reference evidence="1" key="1">
    <citation type="submission" date="2022-12" db="EMBL/GenBank/DDBJ databases">
        <authorList>
            <person name="Krivoruchko A.V."/>
            <person name="Elkin A."/>
        </authorList>
    </citation>
    <scope>NUCLEOTIDE SEQUENCE</scope>
    <source>
        <strain evidence="1">IEGM 1391</strain>
    </source>
</reference>
<name>A0ABT4MIY0_9NOCA</name>
<organism evidence="1 2">
    <name type="scientific">Rhodococcus ruber</name>
    <dbReference type="NCBI Taxonomy" id="1830"/>
    <lineage>
        <taxon>Bacteria</taxon>
        <taxon>Bacillati</taxon>
        <taxon>Actinomycetota</taxon>
        <taxon>Actinomycetes</taxon>
        <taxon>Mycobacteriales</taxon>
        <taxon>Nocardiaceae</taxon>
        <taxon>Rhodococcus</taxon>
    </lineage>
</organism>
<keyword evidence="2" id="KW-1185">Reference proteome</keyword>
<comment type="caution">
    <text evidence="1">The sequence shown here is derived from an EMBL/GenBank/DDBJ whole genome shotgun (WGS) entry which is preliminary data.</text>
</comment>
<dbReference type="EMBL" id="JAPWIJ010000009">
    <property type="protein sequence ID" value="MCZ4520950.1"/>
    <property type="molecule type" value="Genomic_DNA"/>
</dbReference>